<dbReference type="Pfam" id="PF01352">
    <property type="entry name" value="KRAB"/>
    <property type="match status" value="1"/>
</dbReference>
<dbReference type="AlphaFoldDB" id="A0A2J8IQX4"/>
<evidence type="ECO:0000313" key="2">
    <source>
        <dbReference type="EMBL" id="PNI12923.1"/>
    </source>
</evidence>
<feature type="domain" description="KRAB" evidence="1">
    <location>
        <begin position="17"/>
        <end position="71"/>
    </location>
</feature>
<sequence>MIKSYFRNKATFFQDLMTFEDVAVEFSQWEWGQLNPAQKDLYREVMLENFRNLAILGLLVSKPYVICQLEE</sequence>
<dbReference type="InterPro" id="IPR036051">
    <property type="entry name" value="KRAB_dom_sf"/>
</dbReference>
<dbReference type="InterPro" id="IPR001909">
    <property type="entry name" value="KRAB"/>
</dbReference>
<evidence type="ECO:0000313" key="3">
    <source>
        <dbReference type="Proteomes" id="UP000236370"/>
    </source>
</evidence>
<gene>
    <name evidence="2" type="ORF">CK820_G0053921</name>
</gene>
<dbReference type="GO" id="GO:0006355">
    <property type="term" value="P:regulation of DNA-templated transcription"/>
    <property type="evidence" value="ECO:0007669"/>
    <property type="project" value="InterPro"/>
</dbReference>
<dbReference type="EMBL" id="NBAG03000626">
    <property type="protein sequence ID" value="PNI12923.1"/>
    <property type="molecule type" value="Genomic_DNA"/>
</dbReference>
<dbReference type="SMART" id="SM00349">
    <property type="entry name" value="KRAB"/>
    <property type="match status" value="1"/>
</dbReference>
<name>A0A2J8IQX4_PANTR</name>
<dbReference type="SMR" id="A0A2J8IQX4"/>
<proteinExistence type="predicted"/>
<dbReference type="CDD" id="cd07765">
    <property type="entry name" value="KRAB_A-box"/>
    <property type="match status" value="1"/>
</dbReference>
<comment type="caution">
    <text evidence="2">The sequence shown here is derived from an EMBL/GenBank/DDBJ whole genome shotgun (WGS) entry which is preliminary data.</text>
</comment>
<feature type="non-terminal residue" evidence="2">
    <location>
        <position position="71"/>
    </location>
</feature>
<dbReference type="Gene3D" id="6.10.140.140">
    <property type="match status" value="1"/>
</dbReference>
<evidence type="ECO:0000259" key="1">
    <source>
        <dbReference type="PROSITE" id="PS50805"/>
    </source>
</evidence>
<dbReference type="SUPFAM" id="SSF109640">
    <property type="entry name" value="KRAB domain (Kruppel-associated box)"/>
    <property type="match status" value="1"/>
</dbReference>
<dbReference type="PANTHER" id="PTHR23232">
    <property type="entry name" value="KRAB DOMAIN C2H2 ZINC FINGER"/>
    <property type="match status" value="1"/>
</dbReference>
<accession>A0A2J8IQX4</accession>
<organism evidence="2 3">
    <name type="scientific">Pan troglodytes</name>
    <name type="common">Chimpanzee</name>
    <dbReference type="NCBI Taxonomy" id="9598"/>
    <lineage>
        <taxon>Eukaryota</taxon>
        <taxon>Metazoa</taxon>
        <taxon>Chordata</taxon>
        <taxon>Craniata</taxon>
        <taxon>Vertebrata</taxon>
        <taxon>Euteleostomi</taxon>
        <taxon>Mammalia</taxon>
        <taxon>Eutheria</taxon>
        <taxon>Euarchontoglires</taxon>
        <taxon>Primates</taxon>
        <taxon>Haplorrhini</taxon>
        <taxon>Catarrhini</taxon>
        <taxon>Hominidae</taxon>
        <taxon>Pan</taxon>
    </lineage>
</organism>
<dbReference type="PANTHER" id="PTHR23232:SF142">
    <property type="entry name" value="GASTRULA ZINC FINGER PROTEIN XLCGF57.1-LIKE-RELATED"/>
    <property type="match status" value="1"/>
</dbReference>
<dbReference type="Proteomes" id="UP000236370">
    <property type="component" value="Unassembled WGS sequence"/>
</dbReference>
<protein>
    <submittedName>
        <fullName evidence="2">ZNF514 isoform 4</fullName>
    </submittedName>
</protein>
<reference evidence="2 3" key="1">
    <citation type="submission" date="2017-12" db="EMBL/GenBank/DDBJ databases">
        <title>High-resolution comparative analysis of great ape genomes.</title>
        <authorList>
            <person name="Pollen A."/>
            <person name="Hastie A."/>
            <person name="Hormozdiari F."/>
            <person name="Dougherty M."/>
            <person name="Liu R."/>
            <person name="Chaisson M."/>
            <person name="Hoppe E."/>
            <person name="Hill C."/>
            <person name="Pang A."/>
            <person name="Hillier L."/>
            <person name="Baker C."/>
            <person name="Armstrong J."/>
            <person name="Shendure J."/>
            <person name="Paten B."/>
            <person name="Wilson R."/>
            <person name="Chao H."/>
            <person name="Schneider V."/>
            <person name="Ventura M."/>
            <person name="Kronenberg Z."/>
            <person name="Murali S."/>
            <person name="Gordon D."/>
            <person name="Cantsilieris S."/>
            <person name="Munson K."/>
            <person name="Nelson B."/>
            <person name="Raja A."/>
            <person name="Underwood J."/>
            <person name="Diekhans M."/>
            <person name="Fiddes I."/>
            <person name="Haussler D."/>
            <person name="Eichler E."/>
        </authorList>
    </citation>
    <scope>NUCLEOTIDE SEQUENCE [LARGE SCALE GENOMIC DNA]</scope>
    <source>
        <strain evidence="2">Yerkes chimp pedigree #C0471</strain>
    </source>
</reference>
<dbReference type="InterPro" id="IPR050169">
    <property type="entry name" value="Krueppel_C2H2_ZnF"/>
</dbReference>
<dbReference type="PROSITE" id="PS50805">
    <property type="entry name" value="KRAB"/>
    <property type="match status" value="1"/>
</dbReference>